<proteinExistence type="predicted"/>
<dbReference type="AlphaFoldDB" id="A0A7G9YFP5"/>
<organism evidence="2">
    <name type="scientific">Candidatus Methanogaster sp. ANME-2c ERB4</name>
    <dbReference type="NCBI Taxonomy" id="2759911"/>
    <lineage>
        <taxon>Archaea</taxon>
        <taxon>Methanobacteriati</taxon>
        <taxon>Methanobacteriota</taxon>
        <taxon>Stenosarchaea group</taxon>
        <taxon>Methanomicrobia</taxon>
        <taxon>Methanosarcinales</taxon>
        <taxon>ANME-2 cluster</taxon>
        <taxon>Candidatus Methanogasteraceae</taxon>
        <taxon>Candidatus Methanogaster</taxon>
    </lineage>
</organism>
<reference evidence="2" key="1">
    <citation type="submission" date="2020-06" db="EMBL/GenBank/DDBJ databases">
        <title>Unique genomic features of the anaerobic methanotrophic archaea.</title>
        <authorList>
            <person name="Chadwick G.L."/>
            <person name="Skennerton C.T."/>
            <person name="Laso-Perez R."/>
            <person name="Leu A.O."/>
            <person name="Speth D.R."/>
            <person name="Yu H."/>
            <person name="Morgan-Lang C."/>
            <person name="Hatzenpichler R."/>
            <person name="Goudeau D."/>
            <person name="Malmstrom R."/>
            <person name="Brazelton W.J."/>
            <person name="Woyke T."/>
            <person name="Hallam S.J."/>
            <person name="Tyson G.W."/>
            <person name="Wegener G."/>
            <person name="Boetius A."/>
            <person name="Orphan V."/>
        </authorList>
    </citation>
    <scope>NUCLEOTIDE SEQUENCE</scope>
</reference>
<dbReference type="SUPFAM" id="SSF88713">
    <property type="entry name" value="Glycoside hydrolase/deacetylase"/>
    <property type="match status" value="1"/>
</dbReference>
<sequence length="411" mass="47456">MIWWQYRQTLRPLWLEPVFRHPVLIIESDDWGPGPDIHAERLNRLVEILSAYRDTRGRHPMMTLGVVLAVPDTHRIRQDNLRHYYRLYLANPIFDSIRETMQAGVASGVFAIQLHGMEHFWPPSVLAAARTDSNLKDWLIGNELPDTEDLPSHLQSRWTDCSSLPSSPIPEDEIETAAKEEVEAFRAVFGYKPCVAVPPTFVWNEVVERAWYSAGVRVVVTSGHRYERRGQDGRLQAIGSPLRNGQMSPAGVMYIVRNGYFEPAMGHTAQRVLETLDRNRKTARPTLLETHRFNFTGEPDVAEAAYRELEKLLAEALALYPDLAFMSTEELAKQLSESDPNLIETRTKRRIHVWLQRLREIPRVRKLAWLSWLIIPGFLLFQATKSHGWGRPEAMFPLHQQDRHGRGFFER</sequence>
<evidence type="ECO:0000313" key="2">
    <source>
        <dbReference type="EMBL" id="QNO46829.1"/>
    </source>
</evidence>
<evidence type="ECO:0008006" key="3">
    <source>
        <dbReference type="Google" id="ProtNLM"/>
    </source>
</evidence>
<dbReference type="InterPro" id="IPR011330">
    <property type="entry name" value="Glyco_hydro/deAcase_b/a-brl"/>
</dbReference>
<accession>A0A7G9YFP5</accession>
<protein>
    <recommendedName>
        <fullName evidence="3">Glycoside hydrolase family 57 N-terminal domain-containing protein</fullName>
    </recommendedName>
</protein>
<dbReference type="EMBL" id="MT631090">
    <property type="protein sequence ID" value="QNO45277.1"/>
    <property type="molecule type" value="Genomic_DNA"/>
</dbReference>
<dbReference type="Gene3D" id="3.20.20.370">
    <property type="entry name" value="Glycoside hydrolase/deacetylase"/>
    <property type="match status" value="1"/>
</dbReference>
<name>A0A7G9YFP5_9EURY</name>
<dbReference type="EMBL" id="MT631224">
    <property type="protein sequence ID" value="QNO46829.1"/>
    <property type="molecule type" value="Genomic_DNA"/>
</dbReference>
<dbReference type="GO" id="GO:0005975">
    <property type="term" value="P:carbohydrate metabolic process"/>
    <property type="evidence" value="ECO:0007669"/>
    <property type="project" value="InterPro"/>
</dbReference>
<evidence type="ECO:0000313" key="1">
    <source>
        <dbReference type="EMBL" id="QNO45277.1"/>
    </source>
</evidence>
<gene>
    <name evidence="2" type="ORF">CHONIPKK_00002</name>
    <name evidence="1" type="ORF">GHMBFEBI_00011</name>
</gene>